<dbReference type="GO" id="GO:0016887">
    <property type="term" value="F:ATP hydrolysis activity"/>
    <property type="evidence" value="ECO:0007669"/>
    <property type="project" value="InterPro"/>
</dbReference>
<evidence type="ECO:0000256" key="1">
    <source>
        <dbReference type="ARBA" id="ARBA00005417"/>
    </source>
</evidence>
<dbReference type="STRING" id="43678.OJAG_20660"/>
<dbReference type="RefSeq" id="WP_068708507.1">
    <property type="nucleotide sequence ID" value="NZ_LRIE01000072.1"/>
</dbReference>
<evidence type="ECO:0000313" key="7">
    <source>
        <dbReference type="EMBL" id="KZM35278.1"/>
    </source>
</evidence>
<dbReference type="SMART" id="SM00382">
    <property type="entry name" value="AAA"/>
    <property type="match status" value="1"/>
</dbReference>
<evidence type="ECO:0000256" key="4">
    <source>
        <dbReference type="ARBA" id="ARBA00022840"/>
    </source>
</evidence>
<keyword evidence="3" id="KW-0547">Nucleotide-binding</keyword>
<accession>A0A161YGV2</accession>
<dbReference type="Gene3D" id="3.40.50.300">
    <property type="entry name" value="P-loop containing nucleotide triphosphate hydrolases"/>
    <property type="match status" value="1"/>
</dbReference>
<proteinExistence type="inferred from homology"/>
<dbReference type="Pfam" id="PF00005">
    <property type="entry name" value="ABC_tran"/>
    <property type="match status" value="1"/>
</dbReference>
<dbReference type="InterPro" id="IPR003593">
    <property type="entry name" value="AAA+_ATPase"/>
</dbReference>
<dbReference type="InterPro" id="IPR027417">
    <property type="entry name" value="P-loop_NTPase"/>
</dbReference>
<evidence type="ECO:0000256" key="3">
    <source>
        <dbReference type="ARBA" id="ARBA00022741"/>
    </source>
</evidence>
<protein>
    <submittedName>
        <fullName evidence="7">High-affinity zinc uptake system ATP-binding protein ZnuC</fullName>
        <ecNumber evidence="7">3.6.3.-</ecNumber>
    </submittedName>
</protein>
<dbReference type="SUPFAM" id="SSF52540">
    <property type="entry name" value="P-loop containing nucleoside triphosphate hydrolases"/>
    <property type="match status" value="1"/>
</dbReference>
<keyword evidence="4 7" id="KW-0067">ATP-binding</keyword>
<dbReference type="PANTHER" id="PTHR42734">
    <property type="entry name" value="METAL TRANSPORT SYSTEM ATP-BINDING PROTEIN TM_0124-RELATED"/>
    <property type="match status" value="1"/>
</dbReference>
<keyword evidence="2" id="KW-0813">Transport</keyword>
<dbReference type="PATRIC" id="fig|43678.3.peg.2154"/>
<dbReference type="EC" id="3.6.3.-" evidence="7"/>
<dbReference type="EMBL" id="LRIE01000072">
    <property type="protein sequence ID" value="KZM35278.1"/>
    <property type="molecule type" value="Genomic_DNA"/>
</dbReference>
<dbReference type="InterPro" id="IPR003439">
    <property type="entry name" value="ABC_transporter-like_ATP-bd"/>
</dbReference>
<evidence type="ECO:0000256" key="2">
    <source>
        <dbReference type="ARBA" id="ARBA00022448"/>
    </source>
</evidence>
<dbReference type="CDD" id="cd03235">
    <property type="entry name" value="ABC_Metallic_Cations"/>
    <property type="match status" value="1"/>
</dbReference>
<evidence type="ECO:0000256" key="5">
    <source>
        <dbReference type="SAM" id="MobiDB-lite"/>
    </source>
</evidence>
<dbReference type="Proteomes" id="UP000076447">
    <property type="component" value="Unassembled WGS sequence"/>
</dbReference>
<dbReference type="PANTHER" id="PTHR42734:SF5">
    <property type="entry name" value="IRON TRANSPORT SYSTEM ATP-BINDING PROTEIN HI_0361-RELATED"/>
    <property type="match status" value="1"/>
</dbReference>
<reference evidence="7 8" key="1">
    <citation type="submission" date="2016-01" db="EMBL/GenBank/DDBJ databases">
        <title>Genome sequence of Oerskovia enterophila VJag, an agar and cellulose degrading bacterium.</title>
        <authorList>
            <person name="Poehlein A."/>
            <person name="Jag V."/>
            <person name="Bengelsdorf F."/>
            <person name="Duerre P."/>
            <person name="Daniel R."/>
        </authorList>
    </citation>
    <scope>NUCLEOTIDE SEQUENCE [LARGE SCALE GENOMIC DNA]</scope>
    <source>
        <strain evidence="7 8">VJag</strain>
    </source>
</reference>
<name>A0A161YGV2_9CELL</name>
<feature type="compositionally biased region" description="Polar residues" evidence="5">
    <location>
        <begin position="286"/>
        <end position="296"/>
    </location>
</feature>
<dbReference type="PROSITE" id="PS50893">
    <property type="entry name" value="ABC_TRANSPORTER_2"/>
    <property type="match status" value="1"/>
</dbReference>
<dbReference type="AlphaFoldDB" id="A0A161YGV2"/>
<feature type="domain" description="ABC transporter" evidence="6">
    <location>
        <begin position="38"/>
        <end position="276"/>
    </location>
</feature>
<evidence type="ECO:0000259" key="6">
    <source>
        <dbReference type="PROSITE" id="PS50893"/>
    </source>
</evidence>
<evidence type="ECO:0000313" key="8">
    <source>
        <dbReference type="Proteomes" id="UP000076447"/>
    </source>
</evidence>
<organism evidence="7 8">
    <name type="scientific">Oerskovia enterophila</name>
    <dbReference type="NCBI Taxonomy" id="43678"/>
    <lineage>
        <taxon>Bacteria</taxon>
        <taxon>Bacillati</taxon>
        <taxon>Actinomycetota</taxon>
        <taxon>Actinomycetes</taxon>
        <taxon>Micrococcales</taxon>
        <taxon>Cellulomonadaceae</taxon>
        <taxon>Oerskovia</taxon>
    </lineage>
</organism>
<gene>
    <name evidence="7" type="primary">znuC</name>
    <name evidence="7" type="ORF">OJAG_20660</name>
</gene>
<comment type="similarity">
    <text evidence="1">Belongs to the ABC transporter superfamily.</text>
</comment>
<keyword evidence="7" id="KW-0378">Hydrolase</keyword>
<comment type="caution">
    <text evidence="7">The sequence shown here is derived from an EMBL/GenBank/DDBJ whole genome shotgun (WGS) entry which is preliminary data.</text>
</comment>
<dbReference type="PROSITE" id="PS00211">
    <property type="entry name" value="ABC_TRANSPORTER_1"/>
    <property type="match status" value="1"/>
</dbReference>
<dbReference type="InterPro" id="IPR017871">
    <property type="entry name" value="ABC_transporter-like_CS"/>
</dbReference>
<feature type="region of interest" description="Disordered" evidence="5">
    <location>
        <begin position="280"/>
        <end position="318"/>
    </location>
</feature>
<dbReference type="InterPro" id="IPR050153">
    <property type="entry name" value="Metal_Ion_Import_ABC"/>
</dbReference>
<dbReference type="GO" id="GO:0005524">
    <property type="term" value="F:ATP binding"/>
    <property type="evidence" value="ECO:0007669"/>
    <property type="project" value="UniProtKB-KW"/>
</dbReference>
<sequence>MSAGVGSGAAARGTDAGSALARSAAPVEPAEPAAPAALAVRGLTVRYRETLALEDVALSLAPGTVTGLIGANGSGKSTLFRSVMGMTRGSGVTQVGDVRIYGRDADAARKDGLVGYVPQSEDVDWSFPVDVRDVVTMGRYGGLGPTRRARAEDRRAVADALERVGLADLAHRQIGRLSGGQRKRVFVARAIAQGARLLLLDEPFAGVDKVSEAQITSVLRSLAAAGCAVLVSTHDLASLPDLVDDAILLQRRIIMTGPPDVVLRPENLARTFGIDPLASARREGASDSSGASTITSGVADHGSAVADPSDAPSEGAAR</sequence>